<protein>
    <submittedName>
        <fullName evidence="1">Uncharacterized protein</fullName>
    </submittedName>
</protein>
<reference evidence="1" key="1">
    <citation type="journal article" date="2015" name="Nature">
        <title>Complex archaea that bridge the gap between prokaryotes and eukaryotes.</title>
        <authorList>
            <person name="Spang A."/>
            <person name="Saw J.H."/>
            <person name="Jorgensen S.L."/>
            <person name="Zaremba-Niedzwiedzka K."/>
            <person name="Martijn J."/>
            <person name="Lind A.E."/>
            <person name="van Eijk R."/>
            <person name="Schleper C."/>
            <person name="Guy L."/>
            <person name="Ettema T.J."/>
        </authorList>
    </citation>
    <scope>NUCLEOTIDE SEQUENCE</scope>
</reference>
<sequence>MKEFSNKKITEHIDLCIQMGHDSTSTLLLIQVWTERNELLKALKTSIHPLMTILVNATPVKQGNQ</sequence>
<proteinExistence type="predicted"/>
<gene>
    <name evidence="1" type="ORF">LCGC14_0337470</name>
</gene>
<dbReference type="AlphaFoldDB" id="A0A0F9TET5"/>
<comment type="caution">
    <text evidence="1">The sequence shown here is derived from an EMBL/GenBank/DDBJ whole genome shotgun (WGS) entry which is preliminary data.</text>
</comment>
<name>A0A0F9TET5_9ZZZZ</name>
<accession>A0A0F9TET5</accession>
<dbReference type="EMBL" id="LAZR01000243">
    <property type="protein sequence ID" value="KKN79725.1"/>
    <property type="molecule type" value="Genomic_DNA"/>
</dbReference>
<evidence type="ECO:0000313" key="1">
    <source>
        <dbReference type="EMBL" id="KKN79725.1"/>
    </source>
</evidence>
<organism evidence="1">
    <name type="scientific">marine sediment metagenome</name>
    <dbReference type="NCBI Taxonomy" id="412755"/>
    <lineage>
        <taxon>unclassified sequences</taxon>
        <taxon>metagenomes</taxon>
        <taxon>ecological metagenomes</taxon>
    </lineage>
</organism>